<keyword evidence="1" id="KW-1133">Transmembrane helix</keyword>
<evidence type="ECO:0000256" key="1">
    <source>
        <dbReference type="SAM" id="Phobius"/>
    </source>
</evidence>
<dbReference type="AlphaFoldDB" id="A0A8A2VI45"/>
<feature type="transmembrane region" description="Helical" evidence="1">
    <location>
        <begin position="24"/>
        <end position="42"/>
    </location>
</feature>
<gene>
    <name evidence="2" type="ORF">J0X25_10705</name>
</gene>
<protein>
    <submittedName>
        <fullName evidence="2">Uncharacterized protein</fullName>
    </submittedName>
</protein>
<keyword evidence="1" id="KW-0472">Membrane</keyword>
<dbReference type="KEGG" id="hakz:J0X25_10705"/>
<dbReference type="GeneID" id="63187780"/>
<accession>A0A8A2VI45</accession>
<keyword evidence="3" id="KW-1185">Reference proteome</keyword>
<dbReference type="Proteomes" id="UP000663203">
    <property type="component" value="Chromosome"/>
</dbReference>
<evidence type="ECO:0000313" key="3">
    <source>
        <dbReference type="Proteomes" id="UP000663203"/>
    </source>
</evidence>
<dbReference type="EMBL" id="CP071462">
    <property type="protein sequence ID" value="QSW97888.1"/>
    <property type="molecule type" value="Genomic_DNA"/>
</dbReference>
<feature type="transmembrane region" description="Helical" evidence="1">
    <location>
        <begin position="48"/>
        <end position="65"/>
    </location>
</feature>
<dbReference type="RefSeq" id="WP_207287507.1">
    <property type="nucleotide sequence ID" value="NZ_CP071462.1"/>
</dbReference>
<evidence type="ECO:0000313" key="2">
    <source>
        <dbReference type="EMBL" id="QSW97888.1"/>
    </source>
</evidence>
<reference evidence="2 3" key="1">
    <citation type="submission" date="2021-03" db="EMBL/GenBank/DDBJ databases">
        <title>Haloterrigena longa sp. nov. and Haloterrigena limicola sp. nov., extremely halophilic archaea isolated from a salt lake.</title>
        <authorList>
            <person name="Henglin C."/>
        </authorList>
    </citation>
    <scope>NUCLEOTIDE SEQUENCE [LARGE SCALE GENOMIC DNA]</scope>
    <source>
        <strain evidence="2 3">KZCA68</strain>
    </source>
</reference>
<proteinExistence type="predicted"/>
<sequence>MALELLVDAIFETAFDRRDERTRFQWGCLLAGFGLLLIGTAVSLSRGGPYGFVVAVVGALFVLYGR</sequence>
<keyword evidence="1" id="KW-0812">Transmembrane</keyword>
<organism evidence="2 3">
    <name type="scientific">Haloterrigena alkaliphila</name>
    <dbReference type="NCBI Taxonomy" id="2816475"/>
    <lineage>
        <taxon>Archaea</taxon>
        <taxon>Methanobacteriati</taxon>
        <taxon>Methanobacteriota</taxon>
        <taxon>Stenosarchaea group</taxon>
        <taxon>Halobacteria</taxon>
        <taxon>Halobacteriales</taxon>
        <taxon>Natrialbaceae</taxon>
        <taxon>Haloterrigena</taxon>
    </lineage>
</organism>
<name>A0A8A2VI45_9EURY</name>